<evidence type="ECO:0000259" key="1">
    <source>
        <dbReference type="Pfam" id="PF00561"/>
    </source>
</evidence>
<name>A0ABS2KYU4_9NOCA</name>
<dbReference type="EMBL" id="JAFBBK010000001">
    <property type="protein sequence ID" value="MBM7416461.1"/>
    <property type="molecule type" value="Genomic_DNA"/>
</dbReference>
<dbReference type="InterPro" id="IPR000073">
    <property type="entry name" value="AB_hydrolase_1"/>
</dbReference>
<dbReference type="PANTHER" id="PTHR43433:SF5">
    <property type="entry name" value="AB HYDROLASE-1 DOMAIN-CONTAINING PROTEIN"/>
    <property type="match status" value="1"/>
</dbReference>
<dbReference type="Proteomes" id="UP000703038">
    <property type="component" value="Unassembled WGS sequence"/>
</dbReference>
<proteinExistence type="predicted"/>
<sequence length="268" mass="28900">MDFATNPVDGTRIAYSVTGDPAGPPVMLVHGSLLSHQIWRTFGYVRALRDRYRLILVDQRGHGRSDAPRDVAAYSMDRVSEDLVAVLDAADVAAVHYVGYSFGGRSGLNLVTRTPQRVASLVVGGAGSGPQKGALDSLFFDGSADVLAERGMDGFVDEWSSRRGFPVDSGTRAAFLRNDSEALAAYFRASDDDPGIADDAVRAIIAPTLFYVGSRDVQRIDDTRHTASLIAGSEYEELRGYDHATAVAAPEAVELVSRWLSEVTSSER</sequence>
<dbReference type="PRINTS" id="PR00111">
    <property type="entry name" value="ABHYDROLASE"/>
</dbReference>
<dbReference type="Gene3D" id="3.40.50.1820">
    <property type="entry name" value="alpha/beta hydrolase"/>
    <property type="match status" value="1"/>
</dbReference>
<dbReference type="InterPro" id="IPR029058">
    <property type="entry name" value="AB_hydrolase_fold"/>
</dbReference>
<accession>A0ABS2KYU4</accession>
<evidence type="ECO:0000313" key="2">
    <source>
        <dbReference type="EMBL" id="MBM7416461.1"/>
    </source>
</evidence>
<keyword evidence="3" id="KW-1185">Reference proteome</keyword>
<dbReference type="PANTHER" id="PTHR43433">
    <property type="entry name" value="HYDROLASE, ALPHA/BETA FOLD FAMILY PROTEIN"/>
    <property type="match status" value="1"/>
</dbReference>
<gene>
    <name evidence="2" type="ORF">JOE42_003194</name>
</gene>
<feature type="domain" description="AB hydrolase-1" evidence="1">
    <location>
        <begin position="24"/>
        <end position="126"/>
    </location>
</feature>
<protein>
    <submittedName>
        <fullName evidence="2">Pimeloyl-ACP methyl ester carboxylesterase</fullName>
    </submittedName>
</protein>
<evidence type="ECO:0000313" key="3">
    <source>
        <dbReference type="Proteomes" id="UP000703038"/>
    </source>
</evidence>
<comment type="caution">
    <text evidence="2">The sequence shown here is derived from an EMBL/GenBank/DDBJ whole genome shotgun (WGS) entry which is preliminary data.</text>
</comment>
<dbReference type="RefSeq" id="WP_307806035.1">
    <property type="nucleotide sequence ID" value="NZ_JAFBBK010000001.1"/>
</dbReference>
<dbReference type="InterPro" id="IPR050471">
    <property type="entry name" value="AB_hydrolase"/>
</dbReference>
<dbReference type="SUPFAM" id="SSF53474">
    <property type="entry name" value="alpha/beta-Hydrolases"/>
    <property type="match status" value="1"/>
</dbReference>
<organism evidence="2 3">
    <name type="scientific">Rhodococcoides corynebacterioides</name>
    <dbReference type="NCBI Taxonomy" id="53972"/>
    <lineage>
        <taxon>Bacteria</taxon>
        <taxon>Bacillati</taxon>
        <taxon>Actinomycetota</taxon>
        <taxon>Actinomycetes</taxon>
        <taxon>Mycobacteriales</taxon>
        <taxon>Nocardiaceae</taxon>
        <taxon>Rhodococcoides</taxon>
    </lineage>
</organism>
<dbReference type="Pfam" id="PF00561">
    <property type="entry name" value="Abhydrolase_1"/>
    <property type="match status" value="1"/>
</dbReference>
<reference evidence="2 3" key="1">
    <citation type="submission" date="2021-01" db="EMBL/GenBank/DDBJ databases">
        <title>Genomics of switchgrass bacterial isolates.</title>
        <authorList>
            <person name="Shade A."/>
        </authorList>
    </citation>
    <scope>NUCLEOTIDE SEQUENCE [LARGE SCALE GENOMIC DNA]</scope>
    <source>
        <strain evidence="2 3">PvP111</strain>
    </source>
</reference>